<evidence type="ECO:0008006" key="4">
    <source>
        <dbReference type="Google" id="ProtNLM"/>
    </source>
</evidence>
<dbReference type="EMBL" id="JAJVCZ030000001">
    <property type="protein sequence ID" value="KAL0264926.1"/>
    <property type="molecule type" value="Genomic_DNA"/>
</dbReference>
<dbReference type="Proteomes" id="UP001430584">
    <property type="component" value="Unassembled WGS sequence"/>
</dbReference>
<dbReference type="SUPFAM" id="SSF53335">
    <property type="entry name" value="S-adenosyl-L-methionine-dependent methyltransferases"/>
    <property type="match status" value="1"/>
</dbReference>
<keyword evidence="3" id="KW-1185">Reference proteome</keyword>
<evidence type="ECO:0000313" key="3">
    <source>
        <dbReference type="Proteomes" id="UP001430584"/>
    </source>
</evidence>
<reference evidence="2 3" key="1">
    <citation type="submission" date="2024-02" db="EMBL/GenBank/DDBJ databases">
        <title>De novo assembly and annotation of 12 fungi associated with fruit tree decline syndrome in Ontario, Canada.</title>
        <authorList>
            <person name="Sulman M."/>
            <person name="Ellouze W."/>
            <person name="Ilyukhin E."/>
        </authorList>
    </citation>
    <scope>NUCLEOTIDE SEQUENCE [LARGE SCALE GENOMIC DNA]</scope>
    <source>
        <strain evidence="2 3">FDS-637</strain>
    </source>
</reference>
<dbReference type="Gene3D" id="3.40.50.150">
    <property type="entry name" value="Vaccinia Virus protein VP39"/>
    <property type="match status" value="1"/>
</dbReference>
<organism evidence="2 3">
    <name type="scientific">Diplodia seriata</name>
    <dbReference type="NCBI Taxonomy" id="420778"/>
    <lineage>
        <taxon>Eukaryota</taxon>
        <taxon>Fungi</taxon>
        <taxon>Dikarya</taxon>
        <taxon>Ascomycota</taxon>
        <taxon>Pezizomycotina</taxon>
        <taxon>Dothideomycetes</taxon>
        <taxon>Dothideomycetes incertae sedis</taxon>
        <taxon>Botryosphaeriales</taxon>
        <taxon>Botryosphaeriaceae</taxon>
        <taxon>Diplodia</taxon>
    </lineage>
</organism>
<dbReference type="GeneID" id="92004965"/>
<evidence type="ECO:0000256" key="1">
    <source>
        <dbReference type="SAM" id="MobiDB-lite"/>
    </source>
</evidence>
<name>A0ABR3CVL2_9PEZI</name>
<evidence type="ECO:0000313" key="2">
    <source>
        <dbReference type="EMBL" id="KAL0264926.1"/>
    </source>
</evidence>
<dbReference type="InterPro" id="IPR029063">
    <property type="entry name" value="SAM-dependent_MTases_sf"/>
</dbReference>
<gene>
    <name evidence="2" type="ORF">SLS55_000880</name>
</gene>
<dbReference type="PANTHER" id="PTHR39290">
    <property type="entry name" value="C3H1-TYPE DOMAIN-CONTAINING PROTEIN-RELATED"/>
    <property type="match status" value="1"/>
</dbReference>
<accession>A0ABR3CVL2</accession>
<protein>
    <recommendedName>
        <fullName evidence="4">Transcription factor nrm1 whi5</fullName>
    </recommendedName>
</protein>
<feature type="region of interest" description="Disordered" evidence="1">
    <location>
        <begin position="1"/>
        <end position="24"/>
    </location>
</feature>
<comment type="caution">
    <text evidence="2">The sequence shown here is derived from an EMBL/GenBank/DDBJ whole genome shotgun (WGS) entry which is preliminary data.</text>
</comment>
<proteinExistence type="predicted"/>
<dbReference type="RefSeq" id="XP_066637666.1">
    <property type="nucleotide sequence ID" value="XM_066772387.1"/>
</dbReference>
<sequence>MPPAPTKPQIVGSRSPFDPDEFLSSWSAESLPQDDDLRGSLTKAFDLPPRDSYVYRAIAEVTLDQVQHAIGFGGQHGLHGWYIDDEGKPVSQHHHSLCAQNRDPRLEIAAPILTHPSAKVPPPPTTDIAAYTNIFSPSTSTASALRGLASNAKKDSLRAAIAAHLQSQFHLAPAATSPAPLTLPNKRKQPFANPYYDYWAWSCHNLEWAGPWPATAQTRISHHVLPVFYHHFGCAVPTWDALSLVAQLTQHAPPAPKPKGWPGRDVVEIGSGNGYWALQLRRAAGCRVAAVDNAHSEWRTMWIGDTVWADGVKYLEGRGGAEEAVLLLVYPQVGADFTAKVLRAYRGDYVVVAGTQNGNGFTGFKDETIAEWMARERKEFERVAQVPLPSFAGKDEALFVFVRRK</sequence>
<dbReference type="PANTHER" id="PTHR39290:SF6">
    <property type="entry name" value="S-ADENOSYL-L-METHIONINE-DEPENDENT METHYLTRANSFERASES SUPERFAMILY PROTEIN"/>
    <property type="match status" value="1"/>
</dbReference>